<evidence type="ECO:0000313" key="1">
    <source>
        <dbReference type="EMBL" id="MDX8045651.1"/>
    </source>
</evidence>
<proteinExistence type="predicted"/>
<evidence type="ECO:0000313" key="2">
    <source>
        <dbReference type="Proteomes" id="UP001277972"/>
    </source>
</evidence>
<dbReference type="Proteomes" id="UP001277972">
    <property type="component" value="Unassembled WGS sequence"/>
</dbReference>
<comment type="caution">
    <text evidence="1">The sequence shown here is derived from an EMBL/GenBank/DDBJ whole genome shotgun (WGS) entry which is preliminary data.</text>
</comment>
<keyword evidence="2" id="KW-1185">Reference proteome</keyword>
<organism evidence="1 2">
    <name type="scientific">Gracilibacillus pellucidus</name>
    <dbReference type="NCBI Taxonomy" id="3095368"/>
    <lineage>
        <taxon>Bacteria</taxon>
        <taxon>Bacillati</taxon>
        <taxon>Bacillota</taxon>
        <taxon>Bacilli</taxon>
        <taxon>Bacillales</taxon>
        <taxon>Bacillaceae</taxon>
        <taxon>Gracilibacillus</taxon>
    </lineage>
</organism>
<protein>
    <submittedName>
        <fullName evidence="1">Uncharacterized protein</fullName>
    </submittedName>
</protein>
<name>A0ACC6M3W0_9BACI</name>
<dbReference type="EMBL" id="JAWZSR010000003">
    <property type="protein sequence ID" value="MDX8045651.1"/>
    <property type="molecule type" value="Genomic_DNA"/>
</dbReference>
<accession>A0ACC6M3W0</accession>
<gene>
    <name evidence="1" type="ORF">SH601_06580</name>
</gene>
<reference evidence="1" key="1">
    <citation type="submission" date="2023-11" db="EMBL/GenBank/DDBJ databases">
        <title>Gracilibacillus pellucida a moderately halophilic bacterium isolated from saline soil in Xinjiang province.</title>
        <authorList>
            <person name="Zhang Z."/>
            <person name="Tan F."/>
            <person name="Wang Y."/>
            <person name="Xia M."/>
        </authorList>
    </citation>
    <scope>NUCLEOTIDE SEQUENCE</scope>
    <source>
        <strain evidence="1">S3-1-1</strain>
    </source>
</reference>
<sequence length="162" mass="18738">MKILQHVLAVSMILLLVVGCNSQSTVPEGFYSYEKEQIKEAIDELDFSPELPSYVPVAADILVTDHFYIGEQEDEAFDITMFTQDNDIFTIQLINGQPYQDNSNFEPIFIQDSLEGYYQDQVYSKTLRWEKEGITYQMIYRPSEQSLSQDMLQKVAESFETS</sequence>